<dbReference type="STRING" id="1003.SAMN04488541_101779"/>
<dbReference type="AlphaFoldDB" id="A0A1I2GBR5"/>
<dbReference type="InterPro" id="IPR039425">
    <property type="entry name" value="RNA_pol_sigma-70-like"/>
</dbReference>
<dbReference type="InterPro" id="IPR036388">
    <property type="entry name" value="WH-like_DNA-bd_sf"/>
</dbReference>
<evidence type="ECO:0000259" key="6">
    <source>
        <dbReference type="Pfam" id="PF08281"/>
    </source>
</evidence>
<evidence type="ECO:0000256" key="2">
    <source>
        <dbReference type="ARBA" id="ARBA00023015"/>
    </source>
</evidence>
<name>A0A1I2GBR5_9BACT</name>
<keyword evidence="3" id="KW-0731">Sigma factor</keyword>
<dbReference type="InterPro" id="IPR013324">
    <property type="entry name" value="RNA_pol_sigma_r3/r4-like"/>
</dbReference>
<gene>
    <name evidence="7" type="ORF">SAMN04488541_101779</name>
</gene>
<evidence type="ECO:0000313" key="7">
    <source>
        <dbReference type="EMBL" id="SFF14628.1"/>
    </source>
</evidence>
<feature type="domain" description="RNA polymerase sigma factor 70 region 4 type 2" evidence="6">
    <location>
        <begin position="109"/>
        <end position="160"/>
    </location>
</feature>
<accession>A0A1I2GBR5</accession>
<sequence length="165" mass="19307">MQQSDLSQQFLQIIETHKGILYKVAKTYCQNDVDRQDLLQEIMLQIWKSLPNYNTQFAITTWLYRIALNVAISFYRKSNKEHNKNTFLLNENHAAIPDMYDINQEERLQILDKFIAELNNLDKALILLYLEDKSHAEIASIMGISVSNVGTKIGRIKEKLKNRFT</sequence>
<dbReference type="SUPFAM" id="SSF88659">
    <property type="entry name" value="Sigma3 and sigma4 domains of RNA polymerase sigma factors"/>
    <property type="match status" value="1"/>
</dbReference>
<dbReference type="GO" id="GO:0003677">
    <property type="term" value="F:DNA binding"/>
    <property type="evidence" value="ECO:0007669"/>
    <property type="project" value="InterPro"/>
</dbReference>
<dbReference type="SUPFAM" id="SSF88946">
    <property type="entry name" value="Sigma2 domain of RNA polymerase sigma factors"/>
    <property type="match status" value="1"/>
</dbReference>
<evidence type="ECO:0000259" key="5">
    <source>
        <dbReference type="Pfam" id="PF04542"/>
    </source>
</evidence>
<dbReference type="InterPro" id="IPR013249">
    <property type="entry name" value="RNA_pol_sigma70_r4_t2"/>
</dbReference>
<dbReference type="Pfam" id="PF04542">
    <property type="entry name" value="Sigma70_r2"/>
    <property type="match status" value="1"/>
</dbReference>
<dbReference type="EMBL" id="FONY01000017">
    <property type="protein sequence ID" value="SFF14628.1"/>
    <property type="molecule type" value="Genomic_DNA"/>
</dbReference>
<dbReference type="GO" id="GO:0016987">
    <property type="term" value="F:sigma factor activity"/>
    <property type="evidence" value="ECO:0007669"/>
    <property type="project" value="UniProtKB-KW"/>
</dbReference>
<dbReference type="CDD" id="cd06171">
    <property type="entry name" value="Sigma70_r4"/>
    <property type="match status" value="1"/>
</dbReference>
<organism evidence="7 8">
    <name type="scientific">Thermoflexibacter ruber</name>
    <dbReference type="NCBI Taxonomy" id="1003"/>
    <lineage>
        <taxon>Bacteria</taxon>
        <taxon>Pseudomonadati</taxon>
        <taxon>Bacteroidota</taxon>
        <taxon>Cytophagia</taxon>
        <taxon>Cytophagales</taxon>
        <taxon>Thermoflexibacteraceae</taxon>
        <taxon>Thermoflexibacter</taxon>
    </lineage>
</organism>
<proteinExistence type="inferred from homology"/>
<dbReference type="OrthoDB" id="9780326at2"/>
<dbReference type="RefSeq" id="WP_091545038.1">
    <property type="nucleotide sequence ID" value="NZ_FONY01000017.1"/>
</dbReference>
<dbReference type="GO" id="GO:0006352">
    <property type="term" value="P:DNA-templated transcription initiation"/>
    <property type="evidence" value="ECO:0007669"/>
    <property type="project" value="InterPro"/>
</dbReference>
<feature type="domain" description="RNA polymerase sigma-70 region 2" evidence="5">
    <location>
        <begin position="14"/>
        <end position="79"/>
    </location>
</feature>
<dbReference type="PANTHER" id="PTHR43133:SF45">
    <property type="entry name" value="RNA POLYMERASE ECF-TYPE SIGMA FACTOR"/>
    <property type="match status" value="1"/>
</dbReference>
<reference evidence="8" key="1">
    <citation type="submission" date="2016-10" db="EMBL/GenBank/DDBJ databases">
        <authorList>
            <person name="Varghese N."/>
            <person name="Submissions S."/>
        </authorList>
    </citation>
    <scope>NUCLEOTIDE SEQUENCE [LARGE SCALE GENOMIC DNA]</scope>
    <source>
        <strain>GEY</strain>
        <strain evidence="8">DSM 9560</strain>
    </source>
</reference>
<evidence type="ECO:0000256" key="3">
    <source>
        <dbReference type="ARBA" id="ARBA00023082"/>
    </source>
</evidence>
<dbReference type="Proteomes" id="UP000199513">
    <property type="component" value="Unassembled WGS sequence"/>
</dbReference>
<evidence type="ECO:0000313" key="8">
    <source>
        <dbReference type="Proteomes" id="UP000199513"/>
    </source>
</evidence>
<dbReference type="PANTHER" id="PTHR43133">
    <property type="entry name" value="RNA POLYMERASE ECF-TYPE SIGMA FACTO"/>
    <property type="match status" value="1"/>
</dbReference>
<evidence type="ECO:0000256" key="4">
    <source>
        <dbReference type="ARBA" id="ARBA00023163"/>
    </source>
</evidence>
<evidence type="ECO:0000256" key="1">
    <source>
        <dbReference type="ARBA" id="ARBA00010641"/>
    </source>
</evidence>
<dbReference type="Gene3D" id="1.10.1740.10">
    <property type="match status" value="1"/>
</dbReference>
<keyword evidence="2" id="KW-0805">Transcription regulation</keyword>
<comment type="similarity">
    <text evidence="1">Belongs to the sigma-70 factor family. ECF subfamily.</text>
</comment>
<dbReference type="InterPro" id="IPR007627">
    <property type="entry name" value="RNA_pol_sigma70_r2"/>
</dbReference>
<dbReference type="InterPro" id="IPR013325">
    <property type="entry name" value="RNA_pol_sigma_r2"/>
</dbReference>
<dbReference type="Pfam" id="PF08281">
    <property type="entry name" value="Sigma70_r4_2"/>
    <property type="match status" value="1"/>
</dbReference>
<keyword evidence="4" id="KW-0804">Transcription</keyword>
<dbReference type="InterPro" id="IPR014284">
    <property type="entry name" value="RNA_pol_sigma-70_dom"/>
</dbReference>
<dbReference type="Gene3D" id="1.10.10.10">
    <property type="entry name" value="Winged helix-like DNA-binding domain superfamily/Winged helix DNA-binding domain"/>
    <property type="match status" value="1"/>
</dbReference>
<protein>
    <submittedName>
        <fullName evidence="7">RNA polymerase sigma-70 factor, ECF subfamily</fullName>
    </submittedName>
</protein>
<keyword evidence="8" id="KW-1185">Reference proteome</keyword>
<dbReference type="NCBIfam" id="TIGR02937">
    <property type="entry name" value="sigma70-ECF"/>
    <property type="match status" value="1"/>
</dbReference>